<keyword evidence="7 13" id="KW-0658">Purine biosynthesis</keyword>
<feature type="binding site" evidence="13 16">
    <location>
        <begin position="293"/>
        <end position="295"/>
    </location>
    <ligand>
        <name>NAD(+)</name>
        <dbReference type="ChEBI" id="CHEBI:57540"/>
    </ligand>
</feature>
<keyword evidence="8 13" id="KW-0630">Potassium</keyword>
<evidence type="ECO:0000256" key="17">
    <source>
        <dbReference type="PIRSR" id="PIRSR000130-4"/>
    </source>
</evidence>
<comment type="subunit">
    <text evidence="3 13">Homotetramer.</text>
</comment>
<feature type="domain" description="CBS" evidence="21">
    <location>
        <begin position="149"/>
        <end position="207"/>
    </location>
</feature>
<evidence type="ECO:0000256" key="11">
    <source>
        <dbReference type="ARBA" id="ARBA00023122"/>
    </source>
</evidence>
<comment type="cofactor">
    <cofactor evidence="1 13">
        <name>K(+)</name>
        <dbReference type="ChEBI" id="CHEBI:29103"/>
    </cofactor>
</comment>
<evidence type="ECO:0000256" key="20">
    <source>
        <dbReference type="RuleBase" id="RU003928"/>
    </source>
</evidence>
<keyword evidence="9 13" id="KW-0560">Oxidoreductase</keyword>
<keyword evidence="11 18" id="KW-0129">CBS domain</keyword>
<keyword evidence="5" id="KW-0677">Repeat</keyword>
<dbReference type="InterPro" id="IPR013785">
    <property type="entry name" value="Aldolase_TIM"/>
</dbReference>
<dbReference type="GO" id="GO:0006183">
    <property type="term" value="P:GTP biosynthetic process"/>
    <property type="evidence" value="ECO:0007669"/>
    <property type="project" value="TreeGrafter"/>
</dbReference>
<feature type="binding site" evidence="13">
    <location>
        <position position="464"/>
    </location>
    <ligand>
        <name>K(+)</name>
        <dbReference type="ChEBI" id="CHEBI:29103"/>
        <note>ligand shared between two tetrameric partners</note>
    </ligand>
</feature>
<keyword evidence="10 13" id="KW-0520">NAD</keyword>
<keyword evidence="4 13" id="KW-0479">Metal-binding</keyword>
<evidence type="ECO:0000313" key="23">
    <source>
        <dbReference type="Proteomes" id="UP000236604"/>
    </source>
</evidence>
<keyword evidence="23" id="KW-1185">Reference proteome</keyword>
<feature type="binding site" evidence="13 15">
    <location>
        <begin position="380"/>
        <end position="384"/>
    </location>
    <ligand>
        <name>IMP</name>
        <dbReference type="ChEBI" id="CHEBI:58053"/>
    </ligand>
</feature>
<dbReference type="PANTHER" id="PTHR11911">
    <property type="entry name" value="INOSINE-5-MONOPHOSPHATE DEHYDROGENASE RELATED"/>
    <property type="match status" value="1"/>
</dbReference>
<dbReference type="InterPro" id="IPR005990">
    <property type="entry name" value="IMP_DH"/>
</dbReference>
<evidence type="ECO:0000256" key="10">
    <source>
        <dbReference type="ARBA" id="ARBA00023027"/>
    </source>
</evidence>
<dbReference type="GO" id="GO:0000166">
    <property type="term" value="F:nucleotide binding"/>
    <property type="evidence" value="ECO:0007669"/>
    <property type="project" value="UniProtKB-UniRule"/>
</dbReference>
<dbReference type="EMBL" id="AZRN01000013">
    <property type="protein sequence ID" value="PNR99915.1"/>
    <property type="molecule type" value="Genomic_DNA"/>
</dbReference>
<feature type="domain" description="CBS" evidence="21">
    <location>
        <begin position="89"/>
        <end position="147"/>
    </location>
</feature>
<evidence type="ECO:0000313" key="22">
    <source>
        <dbReference type="EMBL" id="PNR99915.1"/>
    </source>
</evidence>
<dbReference type="SUPFAM" id="SSF54631">
    <property type="entry name" value="CBS-domain pair"/>
    <property type="match status" value="1"/>
</dbReference>
<comment type="similarity">
    <text evidence="2 13 19">Belongs to the IMPDH/GMPR family.</text>
</comment>
<accession>A0A2K1PAU1</accession>
<reference evidence="22 23" key="1">
    <citation type="submission" date="2013-12" db="EMBL/GenBank/DDBJ databases">
        <title>Comparative genomics of Petrotoga isolates.</title>
        <authorList>
            <person name="Nesbo C.L."/>
            <person name="Charchuk R."/>
            <person name="Chow K."/>
        </authorList>
    </citation>
    <scope>NUCLEOTIDE SEQUENCE [LARGE SCALE GENOMIC DNA]</scope>
    <source>
        <strain evidence="22 23">DSM 14811</strain>
    </source>
</reference>
<feature type="binding site" evidence="13">
    <location>
        <position position="465"/>
    </location>
    <ligand>
        <name>K(+)</name>
        <dbReference type="ChEBI" id="CHEBI:29103"/>
        <note>ligand shared between two tetrameric partners</note>
    </ligand>
</feature>
<feature type="active site" description="Proton acceptor" evidence="13 14">
    <location>
        <position position="396"/>
    </location>
</feature>
<feature type="binding site" description="in other chain" evidence="13 17">
    <location>
        <position position="300"/>
    </location>
    <ligand>
        <name>K(+)</name>
        <dbReference type="ChEBI" id="CHEBI:29103"/>
        <note>ligand shared between two tetrameric partners</note>
    </ligand>
</feature>
<evidence type="ECO:0000256" key="9">
    <source>
        <dbReference type="ARBA" id="ARBA00023002"/>
    </source>
</evidence>
<dbReference type="CDD" id="cd04601">
    <property type="entry name" value="CBS_pair_IMPDH"/>
    <property type="match status" value="1"/>
</dbReference>
<evidence type="ECO:0000256" key="13">
    <source>
        <dbReference type="HAMAP-Rule" id="MF_01964"/>
    </source>
</evidence>
<dbReference type="InterPro" id="IPR001093">
    <property type="entry name" value="IMP_DH_GMPRt"/>
</dbReference>
<evidence type="ECO:0000256" key="12">
    <source>
        <dbReference type="ARBA" id="ARBA00048028"/>
    </source>
</evidence>
<evidence type="ECO:0000256" key="6">
    <source>
        <dbReference type="ARBA" id="ARBA00022749"/>
    </source>
</evidence>
<evidence type="ECO:0000256" key="15">
    <source>
        <dbReference type="PIRSR" id="PIRSR000130-2"/>
    </source>
</evidence>
<dbReference type="PIRSF" id="PIRSF000130">
    <property type="entry name" value="IMPDH"/>
    <property type="match status" value="1"/>
</dbReference>
<evidence type="ECO:0000256" key="4">
    <source>
        <dbReference type="ARBA" id="ARBA00022723"/>
    </source>
</evidence>
<dbReference type="Pfam" id="PF00571">
    <property type="entry name" value="CBS"/>
    <property type="match status" value="2"/>
</dbReference>
<keyword evidence="6 13" id="KW-0332">GMP biosynthesis</keyword>
<gene>
    <name evidence="13" type="primary">guaB</name>
    <name evidence="22" type="ORF">X927_04480</name>
</gene>
<dbReference type="PANTHER" id="PTHR11911:SF111">
    <property type="entry name" value="INOSINE-5'-MONOPHOSPHATE DEHYDROGENASE"/>
    <property type="match status" value="1"/>
</dbReference>
<dbReference type="PROSITE" id="PS00487">
    <property type="entry name" value="IMP_DH_GMP_RED"/>
    <property type="match status" value="1"/>
</dbReference>
<evidence type="ECO:0000256" key="7">
    <source>
        <dbReference type="ARBA" id="ARBA00022755"/>
    </source>
</evidence>
<comment type="function">
    <text evidence="13">Catalyzes the conversion of inosine 5'-phosphate (IMP) to xanthosine 5'-phosphate (XMP), the first committed and rate-limiting step in the de novo synthesis of guanine nucleotides, and therefore plays an important role in the regulation of cell growth.</text>
</comment>
<dbReference type="SUPFAM" id="SSF51412">
    <property type="entry name" value="Inosine monophosphate dehydrogenase (IMPDH)"/>
    <property type="match status" value="1"/>
</dbReference>
<feature type="binding site" evidence="13 15">
    <location>
        <position position="298"/>
    </location>
    <ligand>
        <name>IMP</name>
        <dbReference type="ChEBI" id="CHEBI:58053"/>
    </ligand>
</feature>
<dbReference type="GO" id="GO:0003938">
    <property type="term" value="F:IMP dehydrogenase activity"/>
    <property type="evidence" value="ECO:0007669"/>
    <property type="project" value="UniProtKB-UniRule"/>
</dbReference>
<comment type="caution">
    <text evidence="13">Lacks conserved residue(s) required for the propagation of feature annotation.</text>
</comment>
<evidence type="ECO:0000256" key="8">
    <source>
        <dbReference type="ARBA" id="ARBA00022958"/>
    </source>
</evidence>
<dbReference type="SMART" id="SM01240">
    <property type="entry name" value="IMPDH"/>
    <property type="match status" value="1"/>
</dbReference>
<protein>
    <recommendedName>
        <fullName evidence="13 20">Inosine-5'-monophosphate dehydrogenase</fullName>
        <shortName evidence="13">IMP dehydrogenase</shortName>
        <shortName evidence="13">IMPD</shortName>
        <shortName evidence="13">IMPDH</shortName>
        <ecNumber evidence="13 20">1.1.1.205</ecNumber>
    </recommendedName>
</protein>
<dbReference type="PROSITE" id="PS51371">
    <property type="entry name" value="CBS"/>
    <property type="match status" value="2"/>
</dbReference>
<evidence type="ECO:0000256" key="3">
    <source>
        <dbReference type="ARBA" id="ARBA00011881"/>
    </source>
</evidence>
<dbReference type="InterPro" id="IPR000644">
    <property type="entry name" value="CBS_dom"/>
</dbReference>
<feature type="binding site" evidence="13">
    <location>
        <position position="466"/>
    </location>
    <ligand>
        <name>K(+)</name>
        <dbReference type="ChEBI" id="CHEBI:29103"/>
        <note>ligand shared between two tetrameric partners</note>
    </ligand>
</feature>
<dbReference type="AlphaFoldDB" id="A0A2K1PAU1"/>
<dbReference type="GO" id="GO:0046872">
    <property type="term" value="F:metal ion binding"/>
    <property type="evidence" value="ECO:0007669"/>
    <property type="project" value="UniProtKB-UniRule"/>
</dbReference>
<dbReference type="InterPro" id="IPR046342">
    <property type="entry name" value="CBS_dom_sf"/>
</dbReference>
<dbReference type="NCBIfam" id="TIGR01302">
    <property type="entry name" value="IMP_dehydrog"/>
    <property type="match status" value="1"/>
</dbReference>
<feature type="binding site" evidence="13 15">
    <location>
        <begin position="356"/>
        <end position="357"/>
    </location>
    <ligand>
        <name>IMP</name>
        <dbReference type="ChEBI" id="CHEBI:58053"/>
    </ligand>
</feature>
<dbReference type="SMART" id="SM00116">
    <property type="entry name" value="CBS"/>
    <property type="match status" value="2"/>
</dbReference>
<feature type="active site" description="Thioimidate intermediate" evidence="13 14">
    <location>
        <position position="300"/>
    </location>
</feature>
<dbReference type="InterPro" id="IPR015875">
    <property type="entry name" value="IMP_DH/GMP_Rdtase_CS"/>
</dbReference>
<feature type="binding site" evidence="13 15">
    <location>
        <position position="410"/>
    </location>
    <ligand>
        <name>IMP</name>
        <dbReference type="ChEBI" id="CHEBI:58053"/>
    </ligand>
</feature>
<dbReference type="EC" id="1.1.1.205" evidence="13 20"/>
<evidence type="ECO:0000256" key="16">
    <source>
        <dbReference type="PIRSR" id="PIRSR000130-3"/>
    </source>
</evidence>
<name>A0A2K1PAU1_9BACT</name>
<dbReference type="UniPathway" id="UPA00601">
    <property type="reaction ID" value="UER00295"/>
</dbReference>
<dbReference type="RefSeq" id="WP_103076870.1">
    <property type="nucleotide sequence ID" value="NZ_AZRN01000013.1"/>
</dbReference>
<comment type="caution">
    <text evidence="22">The sequence shown here is derived from an EMBL/GenBank/DDBJ whole genome shotgun (WGS) entry which is preliminary data.</text>
</comment>
<dbReference type="HAMAP" id="MF_01964">
    <property type="entry name" value="IMPDH"/>
    <property type="match status" value="1"/>
</dbReference>
<evidence type="ECO:0000256" key="19">
    <source>
        <dbReference type="RuleBase" id="RU003927"/>
    </source>
</evidence>
<sequence length="483" mass="52585">MEEYLTFDDVLLLPQYSEVVPSRVDTTSRLVKNIHLKIPFLSAAMDTVSESQMAKAMAREGAVGVIHKNMSIEQQAYEVSKVKKTENGIIYDPITITPDTTVKEAEKIMREYRIGGLPVVDNDKVLLGILTNRDIRFEQNMEKSAKELMTPYENLVVAGSHISLEEAKEILHQNKIEKLPIVDDKRHIKGLITIKDITSVIENPNATRDDKGRLVVGAAVGVSDGLQRTQELVNAGVDFVVLDSAHGHTKNIIEILKKIKKRFPELPVIAGNIATAEAAKMLIESGADAVKVGIGPGSICTTRVISGVGVPQLTAIMKVSEEANKYNIPVIADGGIRYSGDIVKALAAGASTVMMGSIFAGTEEAPGETVIYQGRKFKTYRGMGSIAAMEKGSKDRYFQEETPNEKLVPEGVEAMVAYKGEVKDVIIQLVGGVKAGMGYVGASDIKELQQKAKFIKITTASITEGHPHDVKITREAPNYFFSS</sequence>
<dbReference type="Gene3D" id="3.20.20.70">
    <property type="entry name" value="Aldolase class I"/>
    <property type="match status" value="1"/>
</dbReference>
<organism evidence="22 23">
    <name type="scientific">Petrotoga mexicana DSM 14811</name>
    <dbReference type="NCBI Taxonomy" id="1122954"/>
    <lineage>
        <taxon>Bacteria</taxon>
        <taxon>Thermotogati</taxon>
        <taxon>Thermotogota</taxon>
        <taxon>Thermotogae</taxon>
        <taxon>Petrotogales</taxon>
        <taxon>Petrotogaceae</taxon>
        <taxon>Petrotoga</taxon>
    </lineage>
</organism>
<dbReference type="Proteomes" id="UP000236604">
    <property type="component" value="Unassembled WGS sequence"/>
</dbReference>
<dbReference type="CDD" id="cd00381">
    <property type="entry name" value="IMPDH"/>
    <property type="match status" value="1"/>
</dbReference>
<comment type="activity regulation">
    <text evidence="13">Mycophenolic acid (MPA) is a non-competitive inhibitor that prevents formation of the closed enzyme conformation by binding to the same site as the amobile flap. In contrast, mizoribine monophosphate (MZP) is a competitive inhibitor that induces the closed conformation. MPA is a potent inhibitor of mammalian IMPDHs but a poor inhibitor of the bacterial enzymes. MZP is a more potent inhibitor of bacterial IMPDH.</text>
</comment>
<evidence type="ECO:0000256" key="2">
    <source>
        <dbReference type="ARBA" id="ARBA00005502"/>
    </source>
</evidence>
<feature type="binding site" evidence="16">
    <location>
        <begin position="243"/>
        <end position="245"/>
    </location>
    <ligand>
        <name>NAD(+)</name>
        <dbReference type="ChEBI" id="CHEBI:57540"/>
    </ligand>
</feature>
<evidence type="ECO:0000259" key="21">
    <source>
        <dbReference type="PROSITE" id="PS51371"/>
    </source>
</evidence>
<proteinExistence type="inferred from homology"/>
<evidence type="ECO:0000256" key="5">
    <source>
        <dbReference type="ARBA" id="ARBA00022737"/>
    </source>
</evidence>
<comment type="pathway">
    <text evidence="13 20">Purine metabolism; XMP biosynthesis via de novo pathway; XMP from IMP: step 1/1.</text>
</comment>
<dbReference type="Pfam" id="PF00478">
    <property type="entry name" value="IMPDH"/>
    <property type="match status" value="1"/>
</dbReference>
<evidence type="ECO:0000256" key="18">
    <source>
        <dbReference type="PROSITE-ProRule" id="PRU00703"/>
    </source>
</evidence>
<evidence type="ECO:0000256" key="1">
    <source>
        <dbReference type="ARBA" id="ARBA00001958"/>
    </source>
</evidence>
<dbReference type="FunFam" id="3.20.20.70:FF:000003">
    <property type="entry name" value="GMP reductase"/>
    <property type="match status" value="1"/>
</dbReference>
<feature type="binding site" description="in other chain" evidence="13 17">
    <location>
        <position position="297"/>
    </location>
    <ligand>
        <name>K(+)</name>
        <dbReference type="ChEBI" id="CHEBI:29103"/>
        <note>ligand shared between two tetrameric partners</note>
    </ligand>
</feature>
<feature type="binding site" evidence="13">
    <location>
        <position position="243"/>
    </location>
    <ligand>
        <name>NAD(+)</name>
        <dbReference type="ChEBI" id="CHEBI:57540"/>
    </ligand>
</feature>
<feature type="binding site" description="in other chain" evidence="13 17">
    <location>
        <position position="295"/>
    </location>
    <ligand>
        <name>K(+)</name>
        <dbReference type="ChEBI" id="CHEBI:29103"/>
        <note>ligand shared between two tetrameric partners</note>
    </ligand>
</feature>
<dbReference type="GO" id="GO:0006177">
    <property type="term" value="P:GMP biosynthetic process"/>
    <property type="evidence" value="ECO:0007669"/>
    <property type="project" value="UniProtKB-UniRule"/>
</dbReference>
<evidence type="ECO:0000256" key="14">
    <source>
        <dbReference type="PIRSR" id="PIRSR000130-1"/>
    </source>
</evidence>
<feature type="binding site" evidence="13 15">
    <location>
        <begin position="333"/>
        <end position="335"/>
    </location>
    <ligand>
        <name>IMP</name>
        <dbReference type="ChEBI" id="CHEBI:58053"/>
    </ligand>
</feature>
<comment type="catalytic activity">
    <reaction evidence="12 13 20">
        <text>IMP + NAD(+) + H2O = XMP + NADH + H(+)</text>
        <dbReference type="Rhea" id="RHEA:11708"/>
        <dbReference type="ChEBI" id="CHEBI:15377"/>
        <dbReference type="ChEBI" id="CHEBI:15378"/>
        <dbReference type="ChEBI" id="CHEBI:57464"/>
        <dbReference type="ChEBI" id="CHEBI:57540"/>
        <dbReference type="ChEBI" id="CHEBI:57945"/>
        <dbReference type="ChEBI" id="CHEBI:58053"/>
        <dbReference type="EC" id="1.1.1.205"/>
    </reaction>
</comment>